<reference evidence="2 3" key="1">
    <citation type="journal article" date="2023" name="Arcadia Sci">
        <title>De novo assembly of a long-read Amblyomma americanum tick genome.</title>
        <authorList>
            <person name="Chou S."/>
            <person name="Poskanzer K.E."/>
            <person name="Rollins M."/>
            <person name="Thuy-Boun P.S."/>
        </authorList>
    </citation>
    <scope>NUCLEOTIDE SEQUENCE [LARGE SCALE GENOMIC DNA]</scope>
    <source>
        <strain evidence="2">F_SG_1</strain>
        <tissue evidence="2">Salivary glands</tissue>
    </source>
</reference>
<keyword evidence="3" id="KW-1185">Reference proteome</keyword>
<dbReference type="AlphaFoldDB" id="A0AAQ4FBW1"/>
<dbReference type="EMBL" id="JARKHS020004398">
    <property type="protein sequence ID" value="KAK8784639.1"/>
    <property type="molecule type" value="Genomic_DNA"/>
</dbReference>
<sequence>MGAQGGKKLSRRPQTGPNGATRARGRTAEESTPPLGPAESQPTPQPAGPQAAPGRTPPSRNQSTTRVSRRHPKSSPSSSSRGGHSSSSVRITVPHPPPALPVIRNCVRRKCAGSAFGAIRSSDVLVSKARRFPYSAEKTGRPFLSSWSRKRKINAQGHAHHGHHWRLRCRYSREGAS</sequence>
<feature type="compositionally biased region" description="Low complexity" evidence="1">
    <location>
        <begin position="48"/>
        <end position="58"/>
    </location>
</feature>
<organism evidence="2 3">
    <name type="scientific">Amblyomma americanum</name>
    <name type="common">Lone star tick</name>
    <dbReference type="NCBI Taxonomy" id="6943"/>
    <lineage>
        <taxon>Eukaryota</taxon>
        <taxon>Metazoa</taxon>
        <taxon>Ecdysozoa</taxon>
        <taxon>Arthropoda</taxon>
        <taxon>Chelicerata</taxon>
        <taxon>Arachnida</taxon>
        <taxon>Acari</taxon>
        <taxon>Parasitiformes</taxon>
        <taxon>Ixodida</taxon>
        <taxon>Ixodoidea</taxon>
        <taxon>Ixodidae</taxon>
        <taxon>Amblyomminae</taxon>
        <taxon>Amblyomma</taxon>
    </lineage>
</organism>
<feature type="compositionally biased region" description="Low complexity" evidence="1">
    <location>
        <begin position="74"/>
        <end position="90"/>
    </location>
</feature>
<protein>
    <submittedName>
        <fullName evidence="2">Uncharacterized protein</fullName>
    </submittedName>
</protein>
<evidence type="ECO:0000313" key="2">
    <source>
        <dbReference type="EMBL" id="KAK8784639.1"/>
    </source>
</evidence>
<gene>
    <name evidence="2" type="ORF">V5799_008995</name>
</gene>
<dbReference type="Proteomes" id="UP001321473">
    <property type="component" value="Unassembled WGS sequence"/>
</dbReference>
<feature type="region of interest" description="Disordered" evidence="1">
    <location>
        <begin position="1"/>
        <end position="98"/>
    </location>
</feature>
<name>A0AAQ4FBW1_AMBAM</name>
<accession>A0AAQ4FBW1</accession>
<evidence type="ECO:0000256" key="1">
    <source>
        <dbReference type="SAM" id="MobiDB-lite"/>
    </source>
</evidence>
<comment type="caution">
    <text evidence="2">The sequence shown here is derived from an EMBL/GenBank/DDBJ whole genome shotgun (WGS) entry which is preliminary data.</text>
</comment>
<evidence type="ECO:0000313" key="3">
    <source>
        <dbReference type="Proteomes" id="UP001321473"/>
    </source>
</evidence>
<proteinExistence type="predicted"/>